<dbReference type="InterPro" id="IPR050796">
    <property type="entry name" value="SCF_F-box_component"/>
</dbReference>
<dbReference type="SUPFAM" id="SSF81383">
    <property type="entry name" value="F-box domain"/>
    <property type="match status" value="1"/>
</dbReference>
<organism evidence="2 3">
    <name type="scientific">Solanum pinnatisectum</name>
    <name type="common">tansyleaf nightshade</name>
    <dbReference type="NCBI Taxonomy" id="50273"/>
    <lineage>
        <taxon>Eukaryota</taxon>
        <taxon>Viridiplantae</taxon>
        <taxon>Streptophyta</taxon>
        <taxon>Embryophyta</taxon>
        <taxon>Tracheophyta</taxon>
        <taxon>Spermatophyta</taxon>
        <taxon>Magnoliopsida</taxon>
        <taxon>eudicotyledons</taxon>
        <taxon>Gunneridae</taxon>
        <taxon>Pentapetalae</taxon>
        <taxon>asterids</taxon>
        <taxon>lamiids</taxon>
        <taxon>Solanales</taxon>
        <taxon>Solanaceae</taxon>
        <taxon>Solanoideae</taxon>
        <taxon>Solaneae</taxon>
        <taxon>Solanum</taxon>
    </lineage>
</organism>
<dbReference type="AlphaFoldDB" id="A0AAV9KA05"/>
<evidence type="ECO:0000313" key="2">
    <source>
        <dbReference type="EMBL" id="KAK4710159.1"/>
    </source>
</evidence>
<reference evidence="2 3" key="1">
    <citation type="submission" date="2023-10" db="EMBL/GenBank/DDBJ databases">
        <title>Genome-Wide Identification Analysis in wild type Solanum Pinnatisectum Reveals Some Genes Defensing Phytophthora Infestans.</title>
        <authorList>
            <person name="Sun C."/>
        </authorList>
    </citation>
    <scope>NUCLEOTIDE SEQUENCE [LARGE SCALE GENOMIC DNA]</scope>
    <source>
        <strain evidence="2">LQN</strain>
        <tissue evidence="2">Leaf</tissue>
    </source>
</reference>
<dbReference type="EMBL" id="JAWPEI010000011">
    <property type="protein sequence ID" value="KAK4710159.1"/>
    <property type="molecule type" value="Genomic_DNA"/>
</dbReference>
<evidence type="ECO:0000259" key="1">
    <source>
        <dbReference type="SMART" id="SM00256"/>
    </source>
</evidence>
<dbReference type="Pfam" id="PF00646">
    <property type="entry name" value="F-box"/>
    <property type="match status" value="1"/>
</dbReference>
<protein>
    <recommendedName>
        <fullName evidence="1">F-box domain-containing protein</fullName>
    </recommendedName>
</protein>
<comment type="caution">
    <text evidence="2">The sequence shown here is derived from an EMBL/GenBank/DDBJ whole genome shotgun (WGS) entry which is preliminary data.</text>
</comment>
<accession>A0AAV9KA05</accession>
<dbReference type="SMART" id="SM00256">
    <property type="entry name" value="FBOX"/>
    <property type="match status" value="1"/>
</dbReference>
<keyword evidence="3" id="KW-1185">Reference proteome</keyword>
<proteinExistence type="predicted"/>
<name>A0AAV9KA05_9SOLN</name>
<sequence>MDGLSKITHLPEDIVNLIFLKLSVKSLSRFKSCYKSWHCCIDDTDFIKSHLPKSSIDINQAFSCSGLIFVTSYDRGYHMTLFNPALGKYKLIPNSLLGQIKKTNYCSKSPIFGFAYDFVAEDYKVICQVSLNGVIHRMSHNRANYMIISFHLADEKFIVMPVPSTCGKMPTLHALGDDICIFTTVDEENLIWSLEKDRWICINKFPALLSLIEMPKWPVISNLKPYTVGSFLFVKENGNILWRKHGGGGSFIEYDLRKNKYTEFKSTQVPDFGKSKTLYVESYVESLVSLKIPWD</sequence>
<gene>
    <name evidence="2" type="ORF">R3W88_004672</name>
</gene>
<feature type="domain" description="F-box" evidence="1">
    <location>
        <begin position="10"/>
        <end position="50"/>
    </location>
</feature>
<evidence type="ECO:0000313" key="3">
    <source>
        <dbReference type="Proteomes" id="UP001311915"/>
    </source>
</evidence>
<dbReference type="Proteomes" id="UP001311915">
    <property type="component" value="Unassembled WGS sequence"/>
</dbReference>
<dbReference type="InterPro" id="IPR001810">
    <property type="entry name" value="F-box_dom"/>
</dbReference>
<dbReference type="InterPro" id="IPR036047">
    <property type="entry name" value="F-box-like_dom_sf"/>
</dbReference>
<dbReference type="PANTHER" id="PTHR31672:SF13">
    <property type="entry name" value="F-BOX PROTEIN CPR30-LIKE"/>
    <property type="match status" value="1"/>
</dbReference>
<dbReference type="PANTHER" id="PTHR31672">
    <property type="entry name" value="BNACNNG10540D PROTEIN"/>
    <property type="match status" value="1"/>
</dbReference>